<accession>A0A2N8UEP9</accession>
<dbReference type="Proteomes" id="UP000239563">
    <property type="component" value="Chromosome VI"/>
</dbReference>
<dbReference type="EMBL" id="LT795059">
    <property type="protein sequence ID" value="SJX62843.1"/>
    <property type="molecule type" value="Genomic_DNA"/>
</dbReference>
<dbReference type="PANTHER" id="PTHR37535">
    <property type="entry name" value="FLUG DOMAIN PROTEIN"/>
    <property type="match status" value="1"/>
</dbReference>
<protein>
    <submittedName>
        <fullName evidence="2">Uncharacterized protein</fullName>
    </submittedName>
</protein>
<gene>
    <name evidence="2" type="ORF">SRS1_17603</name>
</gene>
<dbReference type="Pfam" id="PF11917">
    <property type="entry name" value="DUF3435"/>
    <property type="match status" value="1"/>
</dbReference>
<feature type="compositionally biased region" description="Basic and acidic residues" evidence="1">
    <location>
        <begin position="365"/>
        <end position="375"/>
    </location>
</feature>
<feature type="region of interest" description="Disordered" evidence="1">
    <location>
        <begin position="297"/>
        <end position="319"/>
    </location>
</feature>
<reference evidence="2 3" key="1">
    <citation type="submission" date="2017-02" db="EMBL/GenBank/DDBJ databases">
        <authorList>
            <person name="Peterson S.W."/>
        </authorList>
    </citation>
    <scope>NUCLEOTIDE SEQUENCE [LARGE SCALE GENOMIC DNA]</scope>
    <source>
        <strain evidence="2 3">SRS1_H2-8</strain>
    </source>
</reference>
<sequence length="517" mass="57703">MYRNYPHCHVMHSQERVSMTWAEVSTLIKEHVYGKRSPRFSNPRQRLQFVALLVLMAVTTARPGDISISEGYGDRPYCITWKDVEFILFRSETPDANASMHGLRLPCCLTLRFCKGSKEIRGCRQVLLSRDLSVPCILDPVDLLVALALEDDAVEEPVLSCYETLNLGFLKPGEMLTLSIRDEKREIPALRSIVHEDGLYSVDPVIGLKEKAAENTMQRTVALSPFKKFPFCACRKAASKSLDHPEVTDNDRMRAMGHSRENDTHETMRSCPICEVTEPARDFPDRLIEEHQLNLAGLNRNHRPKKTEGDATKLKKEGSRHKALLDNYLAFLASQASAQPLNPPKRRGSRRGAMADAELETFSEQARKKQNEAWKRSKAKKRGAEVSDDDYVDVEPSKGSSKKAKVTKEAPTDDAGGGPSRGTRGRRAPSRALPELAKGPVLLESSSKMYQSPAAMTFHLSNTHNQARTSCSSMKSDLWCRAEHSGSCSHATEIDWLSELSDEGSSPARASRSSHRA</sequence>
<feature type="region of interest" description="Disordered" evidence="1">
    <location>
        <begin position="336"/>
        <end position="355"/>
    </location>
</feature>
<feature type="compositionally biased region" description="Basic and acidic residues" evidence="1">
    <location>
        <begin position="306"/>
        <end position="317"/>
    </location>
</feature>
<evidence type="ECO:0000313" key="3">
    <source>
        <dbReference type="Proteomes" id="UP000239563"/>
    </source>
</evidence>
<name>A0A2N8UEP9_9BASI</name>
<evidence type="ECO:0000256" key="1">
    <source>
        <dbReference type="SAM" id="MobiDB-lite"/>
    </source>
</evidence>
<evidence type="ECO:0000313" key="2">
    <source>
        <dbReference type="EMBL" id="SJX62843.1"/>
    </source>
</evidence>
<proteinExistence type="predicted"/>
<dbReference type="PANTHER" id="PTHR37535:SF3">
    <property type="entry name" value="FLUG DOMAIN-CONTAINING PROTEIN"/>
    <property type="match status" value="1"/>
</dbReference>
<dbReference type="AlphaFoldDB" id="A0A2N8UEP9"/>
<dbReference type="InterPro" id="IPR021842">
    <property type="entry name" value="DUF3435"/>
</dbReference>
<feature type="region of interest" description="Disordered" evidence="1">
    <location>
        <begin position="360"/>
        <end position="435"/>
    </location>
</feature>
<organism evidence="2 3">
    <name type="scientific">Sporisorium reilianum f. sp. reilianum</name>
    <dbReference type="NCBI Taxonomy" id="72559"/>
    <lineage>
        <taxon>Eukaryota</taxon>
        <taxon>Fungi</taxon>
        <taxon>Dikarya</taxon>
        <taxon>Basidiomycota</taxon>
        <taxon>Ustilaginomycotina</taxon>
        <taxon>Ustilaginomycetes</taxon>
        <taxon>Ustilaginales</taxon>
        <taxon>Ustilaginaceae</taxon>
        <taxon>Sporisorium</taxon>
    </lineage>
</organism>